<dbReference type="eggNOG" id="ENOG502T7Z2">
    <property type="taxonomic scope" value="Eukaryota"/>
</dbReference>
<feature type="coiled-coil region" evidence="1">
    <location>
        <begin position="127"/>
        <end position="160"/>
    </location>
</feature>
<comment type="caution">
    <text evidence="2">The sequence shown here is derived from an EMBL/GenBank/DDBJ whole genome shotgun (WGS) entry which is preliminary data.</text>
</comment>
<protein>
    <submittedName>
        <fullName evidence="2">Uncharacterized protein</fullName>
    </submittedName>
</protein>
<organism evidence="2 3">
    <name type="scientific">Colletotrichum sublineola</name>
    <name type="common">Sorghum anthracnose fungus</name>
    <dbReference type="NCBI Taxonomy" id="1173701"/>
    <lineage>
        <taxon>Eukaryota</taxon>
        <taxon>Fungi</taxon>
        <taxon>Dikarya</taxon>
        <taxon>Ascomycota</taxon>
        <taxon>Pezizomycotina</taxon>
        <taxon>Sordariomycetes</taxon>
        <taxon>Hypocreomycetidae</taxon>
        <taxon>Glomerellales</taxon>
        <taxon>Glomerellaceae</taxon>
        <taxon>Colletotrichum</taxon>
        <taxon>Colletotrichum graminicola species complex</taxon>
    </lineage>
</organism>
<dbReference type="AlphaFoldDB" id="A0A066WZ17"/>
<dbReference type="EMBL" id="JMSE01001369">
    <property type="protein sequence ID" value="KDN61957.1"/>
    <property type="molecule type" value="Genomic_DNA"/>
</dbReference>
<reference evidence="3" key="1">
    <citation type="journal article" date="2014" name="Genome Announc.">
        <title>Draft genome sequence of Colletotrichum sublineola, a destructive pathogen of cultivated sorghum.</title>
        <authorList>
            <person name="Baroncelli R."/>
            <person name="Sanz-Martin J.M."/>
            <person name="Rech G.E."/>
            <person name="Sukno S.A."/>
            <person name="Thon M.R."/>
        </authorList>
    </citation>
    <scope>NUCLEOTIDE SEQUENCE [LARGE SCALE GENOMIC DNA]</scope>
    <source>
        <strain evidence="3">TX430BB</strain>
    </source>
</reference>
<dbReference type="Proteomes" id="UP000027238">
    <property type="component" value="Unassembled WGS sequence"/>
</dbReference>
<proteinExistence type="predicted"/>
<evidence type="ECO:0000313" key="3">
    <source>
        <dbReference type="Proteomes" id="UP000027238"/>
    </source>
</evidence>
<evidence type="ECO:0000256" key="1">
    <source>
        <dbReference type="SAM" id="Coils"/>
    </source>
</evidence>
<feature type="coiled-coil region" evidence="1">
    <location>
        <begin position="6"/>
        <end position="58"/>
    </location>
</feature>
<keyword evidence="1" id="KW-0175">Coiled coil</keyword>
<sequence>MAEAEMDNLRDQYQAERVNLVREREELQKELDVATNIEMRCRDEIAQLKKDAESLRNHHKDCRSLYNNLQSDLFNARQVSVEARAELNEVQKGLDDSHDKYAKLVVEMRLLEEKNAAQVTRLGSERCEHLREKREAVEKQKKAEAEIKRLRDENYSLSSEFRSGTLEDELRKALEEEISN</sequence>
<gene>
    <name evidence="2" type="ORF">CSUB01_05178</name>
</gene>
<dbReference type="HOGENOM" id="CLU_1496111_0_0_1"/>
<accession>A0A066WZ17</accession>
<dbReference type="Gene3D" id="6.10.250.3110">
    <property type="match status" value="1"/>
</dbReference>
<keyword evidence="3" id="KW-1185">Reference proteome</keyword>
<name>A0A066WZ17_COLSU</name>
<evidence type="ECO:0000313" key="2">
    <source>
        <dbReference type="EMBL" id="KDN61957.1"/>
    </source>
</evidence>